<dbReference type="GO" id="GO:0031145">
    <property type="term" value="P:anaphase-promoting complex-dependent catabolic process"/>
    <property type="evidence" value="ECO:0007669"/>
    <property type="project" value="TreeGrafter"/>
</dbReference>
<evidence type="ECO:0000313" key="8">
    <source>
        <dbReference type="Proteomes" id="UP000298327"/>
    </source>
</evidence>
<dbReference type="PROSITE" id="PS50294">
    <property type="entry name" value="WD_REPEATS_REGION"/>
    <property type="match status" value="2"/>
</dbReference>
<proteinExistence type="inferred from homology"/>
<keyword evidence="8" id="KW-1185">Reference proteome</keyword>
<dbReference type="Pfam" id="PF00400">
    <property type="entry name" value="WD40"/>
    <property type="match status" value="1"/>
</dbReference>
<evidence type="ECO:0000313" key="7">
    <source>
        <dbReference type="EMBL" id="TFY67374.1"/>
    </source>
</evidence>
<dbReference type="Proteomes" id="UP000298327">
    <property type="component" value="Unassembled WGS sequence"/>
</dbReference>
<name>A0A4Y9YYB9_9AGAM</name>
<accession>A0A4Y9YYB9</accession>
<dbReference type="InterPro" id="IPR015943">
    <property type="entry name" value="WD40/YVTN_repeat-like_dom_sf"/>
</dbReference>
<protein>
    <recommendedName>
        <fullName evidence="6">CDC20/Fizzy WD40 domain-containing protein</fullName>
    </recommendedName>
</protein>
<dbReference type="SUPFAM" id="SSF50978">
    <property type="entry name" value="WD40 repeat-like"/>
    <property type="match status" value="1"/>
</dbReference>
<dbReference type="GO" id="GO:1905786">
    <property type="term" value="P:positive regulation of anaphase-promoting complex-dependent catabolic process"/>
    <property type="evidence" value="ECO:0007669"/>
    <property type="project" value="TreeGrafter"/>
</dbReference>
<dbReference type="EMBL" id="SEOQ01000192">
    <property type="protein sequence ID" value="TFY67374.1"/>
    <property type="molecule type" value="Genomic_DNA"/>
</dbReference>
<reference evidence="7 8" key="1">
    <citation type="submission" date="2019-02" db="EMBL/GenBank/DDBJ databases">
        <title>Genome sequencing of the rare red list fungi Dentipellis fragilis.</title>
        <authorList>
            <person name="Buettner E."/>
            <person name="Kellner H."/>
        </authorList>
    </citation>
    <scope>NUCLEOTIDE SEQUENCE [LARGE SCALE GENOMIC DNA]</scope>
    <source>
        <strain evidence="7 8">DSM 105465</strain>
    </source>
</reference>
<sequence>MDSTSPSFDMEDPFPLFMNHLPGPVEILPIPSGELGRKRSLSSTDEGDENDRKRLKRTNTEIIDIRAPFIDTTIPIPPRLLRDRSHRDSDASPERPRLSHRQSRQSLSRASSMSAVSRAGTPAMSQASFSQGPFTPTREFRSDISFRSNSPMAPLFPETSARHFLRNGKVSIDFSGTADSCLGMTSPVSWSLKNIVVFGRGNRVYLKNLSTSEDVVGLAKLKEDHGVLRLLECADEQFPNTVALATSQGHIQVWDLAAQKIISDWRTKPVTAMKWSGSILAVGGEKGSIRHFDTRIKEKGKMKDQAKKVLRHQARISSLAWNHDGRILASGDESGVIYCWDSRKNAPLDVGDLIQRRRKMQHDGCVKALSWCPWSLKTLSSGDAAESGSGTIRLWNVNESSPNALTPDTIRLDAQVTSLQWSTQCKELLSTHSIARSIDEASTPSFPVPSVANAVMVHSYPSLSHVVTEYPAKTALAGSVLSPNGQKIIFAVPEEKQLKIWDVWGKRKDIRRQRSLVEGPCGIRILPLWPVFDRGKYLRRCLARASDPNNGHHVVAFRLDSRFRGRKHFFSPSPQTTLTLSLALPPMEDQIAGPSRECKTPKKRRSRASITNEFSVKRQRVSIGYIDVQADPIPKSEYGDGGTEPRADRFISARPDILFPMNTTPRTTRIAQVFGLADDKILKFTDSTNTTPDGKMMTALRRSASQLFYTPPVIHATSASANLAKRRQFILALDGPGIPQDPWAYPLAWSRQNVIAVACGHDVYYQNLDTRRIAHLCNLPTASAGRVRAISFAQHKSEVVCLGTTTGHVQVWDSESRKRLRKWPNHDWMGVSTMEWKHQECTVGRLDGHIAMYDLRMADEIMKLKAHKKDIYGLSWSEDQRYLVSSDSNGSVHIWDHRNLGENSKKIGKMKHNGPVKVRFLDPITLLSLIDLCIPDCPQAVSWCPWKPDLLATGGTYPDGTIQIWSTSSLSASPTPAPLHSVSLNSSVYSLHWSPHCKELLSTHGLSWQTSKGVLPTTVNPVASPLTNSITVHSYPSMSRLVSVPAHTGSVSQSCLSPDGTMVFTICYREEAMKMWKVWSRREETDKRESAFDQYAIR</sequence>
<keyword evidence="3" id="KW-0677">Repeat</keyword>
<evidence type="ECO:0000256" key="4">
    <source>
        <dbReference type="PROSITE-ProRule" id="PRU00221"/>
    </source>
</evidence>
<dbReference type="InterPro" id="IPR036322">
    <property type="entry name" value="WD40_repeat_dom_sf"/>
</dbReference>
<dbReference type="AlphaFoldDB" id="A0A4Y9YYB9"/>
<keyword evidence="2 4" id="KW-0853">WD repeat</keyword>
<comment type="caution">
    <text evidence="7">The sequence shown here is derived from an EMBL/GenBank/DDBJ whole genome shotgun (WGS) entry which is preliminary data.</text>
</comment>
<dbReference type="GO" id="GO:0010997">
    <property type="term" value="F:anaphase-promoting complex binding"/>
    <property type="evidence" value="ECO:0007669"/>
    <property type="project" value="InterPro"/>
</dbReference>
<dbReference type="PROSITE" id="PS50082">
    <property type="entry name" value="WD_REPEATS_2"/>
    <property type="match status" value="2"/>
</dbReference>
<dbReference type="PANTHER" id="PTHR19918">
    <property type="entry name" value="CELL DIVISION CYCLE 20 CDC20 FIZZY -RELATED"/>
    <property type="match status" value="1"/>
</dbReference>
<dbReference type="STRING" id="205917.A0A4Y9YYB9"/>
<evidence type="ECO:0000256" key="3">
    <source>
        <dbReference type="ARBA" id="ARBA00022737"/>
    </source>
</evidence>
<feature type="domain" description="CDC20/Fizzy WD40" evidence="6">
    <location>
        <begin position="733"/>
        <end position="1076"/>
    </location>
</feature>
<feature type="compositionally biased region" description="Polar residues" evidence="5">
    <location>
        <begin position="123"/>
        <end position="134"/>
    </location>
</feature>
<feature type="compositionally biased region" description="Low complexity" evidence="5">
    <location>
        <begin position="104"/>
        <end position="118"/>
    </location>
</feature>
<feature type="repeat" description="WD" evidence="4">
    <location>
        <begin position="864"/>
        <end position="896"/>
    </location>
</feature>
<evidence type="ECO:0000259" key="6">
    <source>
        <dbReference type="Pfam" id="PF24807"/>
    </source>
</evidence>
<dbReference type="OrthoDB" id="10263272at2759"/>
<dbReference type="InterPro" id="IPR033010">
    <property type="entry name" value="Cdc20/Fizzy"/>
</dbReference>
<dbReference type="GO" id="GO:1990757">
    <property type="term" value="F:ubiquitin ligase activator activity"/>
    <property type="evidence" value="ECO:0007669"/>
    <property type="project" value="TreeGrafter"/>
</dbReference>
<dbReference type="InterPro" id="IPR011047">
    <property type="entry name" value="Quinoprotein_ADH-like_sf"/>
</dbReference>
<feature type="compositionally biased region" description="Basic and acidic residues" evidence="5">
    <location>
        <begin position="80"/>
        <end position="97"/>
    </location>
</feature>
<dbReference type="InterPro" id="IPR056150">
    <property type="entry name" value="WD40_CDC20-Fz"/>
</dbReference>
<organism evidence="7 8">
    <name type="scientific">Dentipellis fragilis</name>
    <dbReference type="NCBI Taxonomy" id="205917"/>
    <lineage>
        <taxon>Eukaryota</taxon>
        <taxon>Fungi</taxon>
        <taxon>Dikarya</taxon>
        <taxon>Basidiomycota</taxon>
        <taxon>Agaricomycotina</taxon>
        <taxon>Agaricomycetes</taxon>
        <taxon>Russulales</taxon>
        <taxon>Hericiaceae</taxon>
        <taxon>Dentipellis</taxon>
    </lineage>
</organism>
<evidence type="ECO:0000256" key="5">
    <source>
        <dbReference type="SAM" id="MobiDB-lite"/>
    </source>
</evidence>
<evidence type="ECO:0000256" key="2">
    <source>
        <dbReference type="ARBA" id="ARBA00022574"/>
    </source>
</evidence>
<dbReference type="GO" id="GO:0005680">
    <property type="term" value="C:anaphase-promoting complex"/>
    <property type="evidence" value="ECO:0007669"/>
    <property type="project" value="TreeGrafter"/>
</dbReference>
<dbReference type="Gene3D" id="2.130.10.10">
    <property type="entry name" value="YVTN repeat-like/Quinoprotein amine dehydrogenase"/>
    <property type="match status" value="2"/>
</dbReference>
<feature type="region of interest" description="Disordered" evidence="5">
    <location>
        <begin position="28"/>
        <end position="55"/>
    </location>
</feature>
<evidence type="ECO:0000256" key="1">
    <source>
        <dbReference type="ARBA" id="ARBA00006445"/>
    </source>
</evidence>
<dbReference type="Pfam" id="PF24807">
    <property type="entry name" value="WD40_CDC20-Fz"/>
    <property type="match status" value="1"/>
</dbReference>
<dbReference type="SMART" id="SM00320">
    <property type="entry name" value="WD40"/>
    <property type="match status" value="8"/>
</dbReference>
<comment type="similarity">
    <text evidence="1">Belongs to the WD repeat CDC20/Fizzy family.</text>
</comment>
<feature type="repeat" description="WD" evidence="4">
    <location>
        <begin position="309"/>
        <end position="350"/>
    </location>
</feature>
<dbReference type="SUPFAM" id="SSF50998">
    <property type="entry name" value="Quinoprotein alcohol dehydrogenase-like"/>
    <property type="match status" value="1"/>
</dbReference>
<gene>
    <name evidence="7" type="ORF">EVG20_g3968</name>
</gene>
<dbReference type="InterPro" id="IPR001680">
    <property type="entry name" value="WD40_rpt"/>
</dbReference>
<dbReference type="PANTHER" id="PTHR19918:SF5">
    <property type="entry name" value="MEIOSIS-SPECIFIC APC_C ACTIVATOR PROTEIN AMA1"/>
    <property type="match status" value="1"/>
</dbReference>
<feature type="region of interest" description="Disordered" evidence="5">
    <location>
        <begin position="76"/>
        <end position="134"/>
    </location>
</feature>